<protein>
    <submittedName>
        <fullName evidence="1">Uncharacterized protein</fullName>
    </submittedName>
</protein>
<gene>
    <name evidence="1" type="ORF">NDU88_010414</name>
</gene>
<dbReference type="AlphaFoldDB" id="A0AAV7PXZ3"/>
<evidence type="ECO:0000313" key="2">
    <source>
        <dbReference type="Proteomes" id="UP001066276"/>
    </source>
</evidence>
<dbReference type="EMBL" id="JANPWB010000011">
    <property type="protein sequence ID" value="KAJ1132084.1"/>
    <property type="molecule type" value="Genomic_DNA"/>
</dbReference>
<accession>A0AAV7PXZ3</accession>
<evidence type="ECO:0000313" key="1">
    <source>
        <dbReference type="EMBL" id="KAJ1132084.1"/>
    </source>
</evidence>
<dbReference type="Proteomes" id="UP001066276">
    <property type="component" value="Chromosome 7"/>
</dbReference>
<organism evidence="1 2">
    <name type="scientific">Pleurodeles waltl</name>
    <name type="common">Iberian ribbed newt</name>
    <dbReference type="NCBI Taxonomy" id="8319"/>
    <lineage>
        <taxon>Eukaryota</taxon>
        <taxon>Metazoa</taxon>
        <taxon>Chordata</taxon>
        <taxon>Craniata</taxon>
        <taxon>Vertebrata</taxon>
        <taxon>Euteleostomi</taxon>
        <taxon>Amphibia</taxon>
        <taxon>Batrachia</taxon>
        <taxon>Caudata</taxon>
        <taxon>Salamandroidea</taxon>
        <taxon>Salamandridae</taxon>
        <taxon>Pleurodelinae</taxon>
        <taxon>Pleurodeles</taxon>
    </lineage>
</organism>
<sequence length="177" mass="18650">MEGDCVRRALALLEKARRMDLVNVEALSTLRPASKASQGVAAVLACSPPCSGQKTAQVRKTGWVPGRAVGRDGGAGGFQYGERPSQDQGRVRKTMLCITGAEQKDDCGERPGKGLGAAFTLLPQGNGSERGGASGLGGVQVLFSGPPRGPRIPLRKQIWLWSCKGAKLRAKQGRWGP</sequence>
<comment type="caution">
    <text evidence="1">The sequence shown here is derived from an EMBL/GenBank/DDBJ whole genome shotgun (WGS) entry which is preliminary data.</text>
</comment>
<proteinExistence type="predicted"/>
<name>A0AAV7PXZ3_PLEWA</name>
<reference evidence="1" key="1">
    <citation type="journal article" date="2022" name="bioRxiv">
        <title>Sequencing and chromosome-scale assembly of the giantPleurodeles waltlgenome.</title>
        <authorList>
            <person name="Brown T."/>
            <person name="Elewa A."/>
            <person name="Iarovenko S."/>
            <person name="Subramanian E."/>
            <person name="Araus A.J."/>
            <person name="Petzold A."/>
            <person name="Susuki M."/>
            <person name="Suzuki K.-i.T."/>
            <person name="Hayashi T."/>
            <person name="Toyoda A."/>
            <person name="Oliveira C."/>
            <person name="Osipova E."/>
            <person name="Leigh N.D."/>
            <person name="Simon A."/>
            <person name="Yun M.H."/>
        </authorList>
    </citation>
    <scope>NUCLEOTIDE SEQUENCE</scope>
    <source>
        <strain evidence="1">20211129_DDA</strain>
        <tissue evidence="1">Liver</tissue>
    </source>
</reference>
<keyword evidence="2" id="KW-1185">Reference proteome</keyword>